<evidence type="ECO:0000313" key="3">
    <source>
        <dbReference type="Proteomes" id="UP000595917"/>
    </source>
</evidence>
<organism evidence="2 3">
    <name type="scientific">Breznakiella homolactica</name>
    <dbReference type="NCBI Taxonomy" id="2798577"/>
    <lineage>
        <taxon>Bacteria</taxon>
        <taxon>Pseudomonadati</taxon>
        <taxon>Spirochaetota</taxon>
        <taxon>Spirochaetia</taxon>
        <taxon>Spirochaetales</taxon>
        <taxon>Breznakiellaceae</taxon>
        <taxon>Breznakiella</taxon>
    </lineage>
</organism>
<evidence type="ECO:0000313" key="2">
    <source>
        <dbReference type="EMBL" id="QQO09605.1"/>
    </source>
</evidence>
<accession>A0A7T8BB28</accession>
<dbReference type="EMBL" id="CP067089">
    <property type="protein sequence ID" value="QQO09605.1"/>
    <property type="molecule type" value="Genomic_DNA"/>
</dbReference>
<feature type="domain" description="N-acetyltransferase" evidence="1">
    <location>
        <begin position="9"/>
        <end position="178"/>
    </location>
</feature>
<reference evidence="2" key="1">
    <citation type="submission" date="2021-01" db="EMBL/GenBank/DDBJ databases">
        <title>Description of Breznakiella homolactica.</title>
        <authorList>
            <person name="Song Y."/>
            <person name="Brune A."/>
        </authorList>
    </citation>
    <scope>NUCLEOTIDE SEQUENCE</scope>
    <source>
        <strain evidence="2">RmG30</strain>
    </source>
</reference>
<dbReference type="InterPro" id="IPR016181">
    <property type="entry name" value="Acyl_CoA_acyltransferase"/>
</dbReference>
<dbReference type="PANTHER" id="PTHR43792">
    <property type="entry name" value="GNAT FAMILY, PUTATIVE (AFU_ORTHOLOGUE AFUA_3G00765)-RELATED-RELATED"/>
    <property type="match status" value="1"/>
</dbReference>
<proteinExistence type="predicted"/>
<dbReference type="Pfam" id="PF13302">
    <property type="entry name" value="Acetyltransf_3"/>
    <property type="match status" value="1"/>
</dbReference>
<dbReference type="KEGG" id="bhc:JFL75_01415"/>
<protein>
    <submittedName>
        <fullName evidence="2">GNAT family N-acetyltransferase</fullName>
    </submittedName>
</protein>
<keyword evidence="3" id="KW-1185">Reference proteome</keyword>
<dbReference type="AlphaFoldDB" id="A0A7T8BB28"/>
<dbReference type="InterPro" id="IPR000182">
    <property type="entry name" value="GNAT_dom"/>
</dbReference>
<sequence length="195" mass="22322">MVVLYTERLCIRDHTMDDLAGHHGLISDPRVMRYLLDIKADTLEDSKRDLESAVAEAGSPDRRLYFFRIEGKSGGEHIGEIGYTVTAETPAGKTAGAGYFILERHWGQGYTTEAFREVMRYAFEEGGVYRLTCGCLSENRASENVMVKCGMIKEAEFKDHTWHEGRPKDRVEYRLLRPEWEQYTRGTDCSVQKRG</sequence>
<dbReference type="GO" id="GO:0016747">
    <property type="term" value="F:acyltransferase activity, transferring groups other than amino-acyl groups"/>
    <property type="evidence" value="ECO:0007669"/>
    <property type="project" value="InterPro"/>
</dbReference>
<dbReference type="Gene3D" id="3.40.630.30">
    <property type="match status" value="1"/>
</dbReference>
<dbReference type="InterPro" id="IPR051531">
    <property type="entry name" value="N-acetyltransferase"/>
</dbReference>
<dbReference type="Proteomes" id="UP000595917">
    <property type="component" value="Chromosome"/>
</dbReference>
<name>A0A7T8BB28_9SPIR</name>
<gene>
    <name evidence="2" type="ORF">JFL75_01415</name>
</gene>
<evidence type="ECO:0000259" key="1">
    <source>
        <dbReference type="PROSITE" id="PS51186"/>
    </source>
</evidence>
<dbReference type="PROSITE" id="PS51186">
    <property type="entry name" value="GNAT"/>
    <property type="match status" value="1"/>
</dbReference>
<dbReference type="SUPFAM" id="SSF55729">
    <property type="entry name" value="Acyl-CoA N-acyltransferases (Nat)"/>
    <property type="match status" value="1"/>
</dbReference>
<dbReference type="RefSeq" id="WP_215626908.1">
    <property type="nucleotide sequence ID" value="NZ_CP067089.2"/>
</dbReference>